<feature type="compositionally biased region" description="Basic and acidic residues" evidence="5">
    <location>
        <begin position="251"/>
        <end position="260"/>
    </location>
</feature>
<feature type="transmembrane region" description="Helical" evidence="6">
    <location>
        <begin position="379"/>
        <end position="399"/>
    </location>
</feature>
<feature type="compositionally biased region" description="Basic residues" evidence="5">
    <location>
        <begin position="240"/>
        <end position="250"/>
    </location>
</feature>
<keyword evidence="2 6" id="KW-0812">Transmembrane</keyword>
<organism evidence="8">
    <name type="scientific">Noccaea caerulescens</name>
    <name type="common">Alpine penny-cress</name>
    <name type="synonym">Thlaspi caerulescens</name>
    <dbReference type="NCBI Taxonomy" id="107243"/>
    <lineage>
        <taxon>Eukaryota</taxon>
        <taxon>Viridiplantae</taxon>
        <taxon>Streptophyta</taxon>
        <taxon>Embryophyta</taxon>
        <taxon>Tracheophyta</taxon>
        <taxon>Spermatophyta</taxon>
        <taxon>Magnoliopsida</taxon>
        <taxon>eudicotyledons</taxon>
        <taxon>Gunneridae</taxon>
        <taxon>Pentapetalae</taxon>
        <taxon>rosids</taxon>
        <taxon>malvids</taxon>
        <taxon>Brassicales</taxon>
        <taxon>Brassicaceae</taxon>
        <taxon>Coluteocarpeae</taxon>
        <taxon>Noccaea</taxon>
    </lineage>
</organism>
<feature type="chain" id="PRO_5009621158" evidence="7">
    <location>
        <begin position="29"/>
        <end position="462"/>
    </location>
</feature>
<dbReference type="EMBL" id="GEVK01020920">
    <property type="protein sequence ID" value="JAU31912.1"/>
    <property type="molecule type" value="Transcribed_RNA"/>
</dbReference>
<evidence type="ECO:0000256" key="4">
    <source>
        <dbReference type="ARBA" id="ARBA00023136"/>
    </source>
</evidence>
<dbReference type="Pfam" id="PF02535">
    <property type="entry name" value="Zip"/>
    <property type="match status" value="1"/>
</dbReference>
<gene>
    <name evidence="8" type="ORF">LC_TR503_c0_g1_i1_g.1388</name>
</gene>
<evidence type="ECO:0000313" key="8">
    <source>
        <dbReference type="EMBL" id="JAU31912.1"/>
    </source>
</evidence>
<feature type="signal peptide" evidence="7">
    <location>
        <begin position="1"/>
        <end position="28"/>
    </location>
</feature>
<evidence type="ECO:0000256" key="3">
    <source>
        <dbReference type="ARBA" id="ARBA00022989"/>
    </source>
</evidence>
<evidence type="ECO:0000256" key="2">
    <source>
        <dbReference type="ARBA" id="ARBA00022692"/>
    </source>
</evidence>
<evidence type="ECO:0000256" key="5">
    <source>
        <dbReference type="SAM" id="MobiDB-lite"/>
    </source>
</evidence>
<evidence type="ECO:0000256" key="7">
    <source>
        <dbReference type="SAM" id="SignalP"/>
    </source>
</evidence>
<feature type="transmembrane region" description="Helical" evidence="6">
    <location>
        <begin position="108"/>
        <end position="132"/>
    </location>
</feature>
<sequence>MSLSLRSLVIPLLVLGLFLDLCVETGFSQSTPARDDHAHHHGGGCSHSHDHDHDHHVVKTEEPVKMKLPEELAEEEDMRLCGFGPCLHHDHDHDHDHDHESNSSLSGFALWLNALGCSLLVSLASLICLILLPVMFVNGKPSKWFVDALALFGAGAMLGDAFLHQLPHAFGGGHSHSPDHNESHDHHDHDHSHSDLPSHSHSLQDLSVGLSVLAGIVVFLIVEKLVRYVEENSSGSNTWGHHHHHHGGSKKLKDEDDHNNVDQQCSSDEKVSNGSKDNSLRKRKTSAGDAADKSESSAETTSKPEQVEKNSSLVFGYLNLFSDGVHNFTDGMALGSAFLIYGSVGGWSRTIFLLAHELPQEIGDFGILVRSGFTVTKALFFNFLSALAALAGTALVLVWGNEPGQSSLIEGFTAGGFIYIAVAGVLAEMNNNSGKTTVKNSACHLISLMLGMSVALCISLIE</sequence>
<keyword evidence="7" id="KW-0732">Signal</keyword>
<feature type="region of interest" description="Disordered" evidence="5">
    <location>
        <begin position="172"/>
        <end position="200"/>
    </location>
</feature>
<keyword evidence="4 6" id="KW-0472">Membrane</keyword>
<comment type="subcellular location">
    <subcellularLocation>
        <location evidence="1">Membrane</location>
        <topology evidence="1">Multi-pass membrane protein</topology>
    </subcellularLocation>
</comment>
<feature type="compositionally biased region" description="Basic and acidic residues" evidence="5">
    <location>
        <begin position="47"/>
        <end position="62"/>
    </location>
</feature>
<protein>
    <submittedName>
        <fullName evidence="8">IAA-alanine resistance protein 1</fullName>
    </submittedName>
</protein>
<proteinExistence type="predicted"/>
<dbReference type="InterPro" id="IPR003689">
    <property type="entry name" value="ZIP"/>
</dbReference>
<dbReference type="GO" id="GO:0005385">
    <property type="term" value="F:zinc ion transmembrane transporter activity"/>
    <property type="evidence" value="ECO:0007669"/>
    <property type="project" value="TreeGrafter"/>
</dbReference>
<feature type="compositionally biased region" description="Polar residues" evidence="5">
    <location>
        <begin position="261"/>
        <end position="277"/>
    </location>
</feature>
<dbReference type="PANTHER" id="PTHR16950">
    <property type="entry name" value="ZINC TRANSPORTER SLC39A7 HISTIDINE-RICH MEMBRANE PROTEIN KE4"/>
    <property type="match status" value="1"/>
</dbReference>
<keyword evidence="3 6" id="KW-1133">Transmembrane helix</keyword>
<feature type="transmembrane region" description="Helical" evidence="6">
    <location>
        <begin position="144"/>
        <end position="163"/>
    </location>
</feature>
<evidence type="ECO:0000256" key="6">
    <source>
        <dbReference type="SAM" id="Phobius"/>
    </source>
</evidence>
<dbReference type="GO" id="GO:0006882">
    <property type="term" value="P:intracellular zinc ion homeostasis"/>
    <property type="evidence" value="ECO:0007669"/>
    <property type="project" value="TreeGrafter"/>
</dbReference>
<feature type="region of interest" description="Disordered" evidence="5">
    <location>
        <begin position="32"/>
        <end position="62"/>
    </location>
</feature>
<feature type="transmembrane region" description="Helical" evidence="6">
    <location>
        <begin position="441"/>
        <end position="461"/>
    </location>
</feature>
<feature type="compositionally biased region" description="Basic and acidic residues" evidence="5">
    <location>
        <begin position="176"/>
        <end position="198"/>
    </location>
</feature>
<feature type="region of interest" description="Disordered" evidence="5">
    <location>
        <begin position="233"/>
        <end position="305"/>
    </location>
</feature>
<evidence type="ECO:0000256" key="1">
    <source>
        <dbReference type="ARBA" id="ARBA00004141"/>
    </source>
</evidence>
<dbReference type="AlphaFoldDB" id="A0A1J3ENZ2"/>
<name>A0A1J3ENZ2_NOCCA</name>
<feature type="transmembrane region" description="Helical" evidence="6">
    <location>
        <begin position="411"/>
        <end position="429"/>
    </location>
</feature>
<dbReference type="PANTHER" id="PTHR16950:SF16">
    <property type="entry name" value="ZINC TRANSPORTER ZIP13"/>
    <property type="match status" value="1"/>
</dbReference>
<dbReference type="GO" id="GO:0016020">
    <property type="term" value="C:membrane"/>
    <property type="evidence" value="ECO:0007669"/>
    <property type="project" value="UniProtKB-SubCell"/>
</dbReference>
<feature type="transmembrane region" description="Helical" evidence="6">
    <location>
        <begin position="206"/>
        <end position="226"/>
    </location>
</feature>
<accession>A0A1J3ENZ2</accession>
<reference evidence="8" key="1">
    <citation type="submission" date="2016-07" db="EMBL/GenBank/DDBJ databases">
        <title>De novo transcriptome assembly of four accessions of the metal hyperaccumulator plant Noccaea caerulescens.</title>
        <authorList>
            <person name="Blande D."/>
            <person name="Halimaa P."/>
            <person name="Tervahauta A.I."/>
            <person name="Aarts M.G."/>
            <person name="Karenlampi S.O."/>
        </authorList>
    </citation>
    <scope>NUCLEOTIDE SEQUENCE</scope>
</reference>